<dbReference type="VEuPathDB" id="VectorBase:BGLAX_044102"/>
<dbReference type="CDD" id="cd14473">
    <property type="entry name" value="FERM_B-lobe"/>
    <property type="match status" value="1"/>
</dbReference>
<proteinExistence type="predicted"/>
<dbReference type="PROSITE" id="PS00661">
    <property type="entry name" value="FERM_2"/>
    <property type="match status" value="1"/>
</dbReference>
<dbReference type="SMART" id="SM01195">
    <property type="entry name" value="FA"/>
    <property type="match status" value="1"/>
</dbReference>
<dbReference type="PROSITE" id="PS50057">
    <property type="entry name" value="FERM_3"/>
    <property type="match status" value="1"/>
</dbReference>
<dbReference type="PRINTS" id="PR00661">
    <property type="entry name" value="ERMFAMILY"/>
</dbReference>
<dbReference type="Gene3D" id="3.10.20.90">
    <property type="entry name" value="Phosphatidylinositol 3-kinase Catalytic Subunit, Chain A, domain 1"/>
    <property type="match status" value="1"/>
</dbReference>
<feature type="region of interest" description="Disordered" evidence="2">
    <location>
        <begin position="1105"/>
        <end position="1126"/>
    </location>
</feature>
<dbReference type="InterPro" id="IPR019747">
    <property type="entry name" value="FERM_CS"/>
</dbReference>
<dbReference type="GO" id="GO:0003779">
    <property type="term" value="F:actin binding"/>
    <property type="evidence" value="ECO:0007669"/>
    <property type="project" value="InterPro"/>
</dbReference>
<feature type="compositionally biased region" description="Basic and acidic residues" evidence="2">
    <location>
        <begin position="1147"/>
        <end position="1157"/>
    </location>
</feature>
<accession>A0A2C9JYD8</accession>
<feature type="region of interest" description="Disordered" evidence="2">
    <location>
        <begin position="1"/>
        <end position="25"/>
    </location>
</feature>
<feature type="region of interest" description="Disordered" evidence="2">
    <location>
        <begin position="804"/>
        <end position="823"/>
    </location>
</feature>
<dbReference type="SMART" id="SM01196">
    <property type="entry name" value="FERM_C"/>
    <property type="match status" value="1"/>
</dbReference>
<dbReference type="InterPro" id="IPR029071">
    <property type="entry name" value="Ubiquitin-like_domsf"/>
</dbReference>
<evidence type="ECO:0000313" key="4">
    <source>
        <dbReference type="EnsemblMetazoa" id="BGLB010001-PB"/>
    </source>
</evidence>
<dbReference type="SMART" id="SM00295">
    <property type="entry name" value="B41"/>
    <property type="match status" value="1"/>
</dbReference>
<dbReference type="GO" id="GO:0005886">
    <property type="term" value="C:plasma membrane"/>
    <property type="evidence" value="ECO:0007669"/>
    <property type="project" value="TreeGrafter"/>
</dbReference>
<reference evidence="4" key="1">
    <citation type="submission" date="2020-05" db="UniProtKB">
        <authorList>
            <consortium name="EnsemblMetazoa"/>
        </authorList>
    </citation>
    <scope>IDENTIFICATION</scope>
    <source>
        <strain evidence="4">BB02</strain>
    </source>
</reference>
<dbReference type="FunFam" id="1.20.80.10:FF:000001">
    <property type="entry name" value="Erythrocyte membrane protein band 4.1"/>
    <property type="match status" value="1"/>
</dbReference>
<feature type="compositionally biased region" description="Basic and acidic residues" evidence="2">
    <location>
        <begin position="1166"/>
        <end position="1184"/>
    </location>
</feature>
<evidence type="ECO:0000256" key="2">
    <source>
        <dbReference type="SAM" id="MobiDB-lite"/>
    </source>
</evidence>
<feature type="region of interest" description="Disordered" evidence="2">
    <location>
        <begin position="713"/>
        <end position="735"/>
    </location>
</feature>
<evidence type="ECO:0000313" key="5">
    <source>
        <dbReference type="Proteomes" id="UP000076420"/>
    </source>
</evidence>
<sequence length="1440" mass="162652">MISEDRGPNKMNDKAAQKPVSKPSGKTVTCNVFLLDGENVEIPLDKNDVGRVLLDKVCTHLDLIERDYFGLTYTDDRGPSHLKYWLNLDKKISKQKKRGAWVFEFALKFYPPDPTHLRESLTRWLVVLQVRRDLLSGRLPCTFNTYALLGSYNVQADIGEFDSTDHGHSWDYIKDMTFAPTQTPELLDKIAELHKLHKGQTPDEAEKNFLDNAKKLAMYGVDLHKAKDSDNNAIMIGVCCSGILVYREKLRINRFVWPKILKLSYKRNHFYIKIRPGELERNETTIMFKLDNHRLAKRLWKTCVEHHAFFRLREAEKPSNNVSFPRFGSKFRYSGRTLYQTRQNAALLDRPPPFFERSQPARNTMPDSARRSQSLDEPLSQINLDGHKRKLSSDNLQRLPYDAPDKKNLEPDSIPLCDEYGKPLFDKPVYNEEGKIIFDEKGKPYDLKDAPQGSGKPLLNEDGKPLFDEKGKPLFFKDGHRVVGKPLYDNDGKPIFDRNNNPLYGKPVFGVPIYDQKGKPVCDEDGNPLYVRPIDGQPICDSRGQPLYDKKGKPLHHKDGIPFFDKSGDHLHGQPVYDKDDNPIYNNDGKGVFDRDGRQFYDDDGKPVLDKSGSPLYLKPAYDRNSKPLSNKNGQPLYGKNVKPLYWEDVYDKDGKPYFGKLYDGEGNVHPILTSLKASDTPDKNAVALLDDIGKPLYHKPVFDPDGRPLYDAKGKSLYPKDSSDNGKPLVGEDGKAILDKDGKPLYYRDGQKVMGLPLFDETGLPVCDKDGKQLYGQPIFGVPTVDKNGSSVYDVDNNPLFSRPLQGEPVRAKDGKPLVGKDGKPLVYNEGRGFYDKKGNPLHGIPLYDKDDLPVYNNDAKPVYDKEGNLFYDEDGNVMADSSGKPLYTKPACDPSQKPLQDKDGKPLFGKNFRPLYWDQVYSKDGKPFDGKLYTPDGKLHPYATDQKAKEVADADFIPIYDANGKPLFDKPVYKLEGKPLFDDKGKALYPDEKSATAKPLTDDAGKPLLDKKGKPLFYKDGQQVFGKPLYDEHGKGLFDKNGRKLYGKPVYGVPYTEKDGKPAHDSDGNPLFARPHEGEPVLGKDGKQLFDRDGRPLAHQEATPFYDKEGNHLHGKPLLDKDGLPIYNKDGRPVYDKDGKLFYDSEGRPNVEKSGKPLYSKPAFDQDGKPIPNKDGKQTSGKDFRPVYWEDIYDEDGMPFFDVAYSKDGKPHPYTLERTGPKLLKAHLLNAGLGLGKVDRTGVVGDEREIENRNHFMPLPKPVKASKDTLKSNLSFFHPDATSTVARSKVPPPVAPKGNHSLDDSFGPLTVATEKVKYNPNYSDVPLSSRNIPLVKTEIRTVKYEHDNCPPDLEDGILVSAHSHSSRLQTIETVTYRTERDGVEETRYEHKVVLSNDEEDDYDFDAALVEAIRSVTEFNPDMSVERIECVQQLEDVGK</sequence>
<dbReference type="SUPFAM" id="SSF50729">
    <property type="entry name" value="PH domain-like"/>
    <property type="match status" value="1"/>
</dbReference>
<dbReference type="Pfam" id="PF08736">
    <property type="entry name" value="FA"/>
    <property type="match status" value="1"/>
</dbReference>
<name>A0A2C9JYD8_BIOGL</name>
<dbReference type="PANTHER" id="PTHR23280:SF21">
    <property type="entry name" value="PROTEIN 4.1 HOMOLOG"/>
    <property type="match status" value="1"/>
</dbReference>
<dbReference type="Pfam" id="PF09380">
    <property type="entry name" value="FERM_C"/>
    <property type="match status" value="1"/>
</dbReference>
<dbReference type="Gene3D" id="1.20.80.10">
    <property type="match status" value="1"/>
</dbReference>
<dbReference type="Pfam" id="PF05902">
    <property type="entry name" value="4_1_CTD"/>
    <property type="match status" value="1"/>
</dbReference>
<dbReference type="InterPro" id="IPR014352">
    <property type="entry name" value="FERM/acyl-CoA-bd_prot_sf"/>
</dbReference>
<dbReference type="InterPro" id="IPR018979">
    <property type="entry name" value="FERM_N"/>
</dbReference>
<dbReference type="Proteomes" id="UP000076420">
    <property type="component" value="Unassembled WGS sequence"/>
</dbReference>
<feature type="compositionally biased region" description="Basic and acidic residues" evidence="2">
    <location>
        <begin position="1108"/>
        <end position="1126"/>
    </location>
</feature>
<feature type="compositionally biased region" description="Basic and acidic residues" evidence="2">
    <location>
        <begin position="1"/>
        <end position="16"/>
    </location>
</feature>
<dbReference type="VEuPathDB" id="VectorBase:BGLB010001"/>
<dbReference type="InterPro" id="IPR035963">
    <property type="entry name" value="FERM_2"/>
</dbReference>
<dbReference type="SUPFAM" id="SSF47031">
    <property type="entry name" value="Second domain of FERM"/>
    <property type="match status" value="1"/>
</dbReference>
<dbReference type="PANTHER" id="PTHR23280">
    <property type="entry name" value="4.1 G PROTEIN"/>
    <property type="match status" value="1"/>
</dbReference>
<dbReference type="EnsemblMetazoa" id="BGLB010001-RB">
    <property type="protein sequence ID" value="BGLB010001-PB"/>
    <property type="gene ID" value="BGLB010001"/>
</dbReference>
<protein>
    <recommendedName>
        <fullName evidence="3">FERM domain-containing protein</fullName>
    </recommendedName>
</protein>
<organism evidence="4 5">
    <name type="scientific">Biomphalaria glabrata</name>
    <name type="common">Bloodfluke planorb</name>
    <name type="synonym">Freshwater snail</name>
    <dbReference type="NCBI Taxonomy" id="6526"/>
    <lineage>
        <taxon>Eukaryota</taxon>
        <taxon>Metazoa</taxon>
        <taxon>Spiralia</taxon>
        <taxon>Lophotrochozoa</taxon>
        <taxon>Mollusca</taxon>
        <taxon>Gastropoda</taxon>
        <taxon>Heterobranchia</taxon>
        <taxon>Euthyneura</taxon>
        <taxon>Panpulmonata</taxon>
        <taxon>Hygrophila</taxon>
        <taxon>Lymnaeoidea</taxon>
        <taxon>Planorbidae</taxon>
        <taxon>Biomphalaria</taxon>
    </lineage>
</organism>
<dbReference type="InterPro" id="IPR014847">
    <property type="entry name" value="FA"/>
</dbReference>
<dbReference type="SUPFAM" id="SSF54236">
    <property type="entry name" value="Ubiquitin-like"/>
    <property type="match status" value="1"/>
</dbReference>
<dbReference type="FunFam" id="2.30.29.30:FF:000001">
    <property type="entry name" value="Erythrocyte membrane protein band 4.1"/>
    <property type="match status" value="1"/>
</dbReference>
<dbReference type="GO" id="GO:0005198">
    <property type="term" value="F:structural molecule activity"/>
    <property type="evidence" value="ECO:0007669"/>
    <property type="project" value="InterPro"/>
</dbReference>
<dbReference type="OrthoDB" id="6589456at2759"/>
<dbReference type="Pfam" id="PF00373">
    <property type="entry name" value="FERM_M"/>
    <property type="match status" value="1"/>
</dbReference>
<dbReference type="VEuPathDB" id="VectorBase:BGLAX_036324"/>
<dbReference type="Pfam" id="PF09379">
    <property type="entry name" value="FERM_N"/>
    <property type="match status" value="1"/>
</dbReference>
<dbReference type="InterPro" id="IPR000798">
    <property type="entry name" value="Ez/rad/moesin-like"/>
</dbReference>
<keyword evidence="1" id="KW-0597">Phosphoprotein</keyword>
<dbReference type="InterPro" id="IPR019748">
    <property type="entry name" value="FERM_central"/>
</dbReference>
<dbReference type="Gene3D" id="2.30.29.30">
    <property type="entry name" value="Pleckstrin-homology domain (PH domain)/Phosphotyrosine-binding domain (PTB)"/>
    <property type="match status" value="1"/>
</dbReference>
<feature type="region of interest" description="Disordered" evidence="2">
    <location>
        <begin position="350"/>
        <end position="413"/>
    </location>
</feature>
<feature type="region of interest" description="Disordered" evidence="2">
    <location>
        <begin position="1147"/>
        <end position="1184"/>
    </location>
</feature>
<evidence type="ECO:0000256" key="1">
    <source>
        <dbReference type="ARBA" id="ARBA00022553"/>
    </source>
</evidence>
<feature type="domain" description="FERM" evidence="3">
    <location>
        <begin position="28"/>
        <end position="314"/>
    </location>
</feature>
<feature type="region of interest" description="Disordered" evidence="2">
    <location>
        <begin position="1288"/>
        <end position="1308"/>
    </location>
</feature>
<dbReference type="InterPro" id="IPR011993">
    <property type="entry name" value="PH-like_dom_sf"/>
</dbReference>
<feature type="compositionally biased region" description="Basic and acidic residues" evidence="2">
    <location>
        <begin position="811"/>
        <end position="823"/>
    </location>
</feature>
<dbReference type="GO" id="GO:0005856">
    <property type="term" value="C:cytoskeleton"/>
    <property type="evidence" value="ECO:0007669"/>
    <property type="project" value="InterPro"/>
</dbReference>
<dbReference type="CDD" id="cd13184">
    <property type="entry name" value="FERM_C_4_1_family"/>
    <property type="match status" value="1"/>
</dbReference>
<dbReference type="InterPro" id="IPR018980">
    <property type="entry name" value="FERM_PH-like_C"/>
</dbReference>
<dbReference type="InterPro" id="IPR000299">
    <property type="entry name" value="FERM_domain"/>
</dbReference>
<gene>
    <name evidence="4" type="primary">106072887</name>
</gene>
<dbReference type="PRINTS" id="PR00935">
    <property type="entry name" value="BAND41"/>
</dbReference>
<evidence type="ECO:0000259" key="3">
    <source>
        <dbReference type="PROSITE" id="PS50057"/>
    </source>
</evidence>
<dbReference type="GO" id="GO:0031032">
    <property type="term" value="P:actomyosin structure organization"/>
    <property type="evidence" value="ECO:0007669"/>
    <property type="project" value="TreeGrafter"/>
</dbReference>
<dbReference type="InterPro" id="IPR008379">
    <property type="entry name" value="Band_4.1_C"/>
</dbReference>
<dbReference type="InterPro" id="IPR019749">
    <property type="entry name" value="Band_41_domain"/>
</dbReference>